<name>A0ABY4FYN3_9MICO</name>
<keyword evidence="5" id="KW-1185">Reference proteome</keyword>
<dbReference type="InterPro" id="IPR009057">
    <property type="entry name" value="Homeodomain-like_sf"/>
</dbReference>
<evidence type="ECO:0000259" key="3">
    <source>
        <dbReference type="PROSITE" id="PS50977"/>
    </source>
</evidence>
<accession>A0ABY4FYN3</accession>
<evidence type="ECO:0000256" key="2">
    <source>
        <dbReference type="PROSITE-ProRule" id="PRU00335"/>
    </source>
</evidence>
<dbReference type="PRINTS" id="PR00455">
    <property type="entry name" value="HTHTETR"/>
</dbReference>
<evidence type="ECO:0000313" key="5">
    <source>
        <dbReference type="Proteomes" id="UP000831775"/>
    </source>
</evidence>
<dbReference type="PANTHER" id="PTHR30328:SF54">
    <property type="entry name" value="HTH-TYPE TRANSCRIPTIONAL REPRESSOR SCO4008"/>
    <property type="match status" value="1"/>
</dbReference>
<evidence type="ECO:0000256" key="1">
    <source>
        <dbReference type="ARBA" id="ARBA00023125"/>
    </source>
</evidence>
<feature type="domain" description="HTH tetR-type" evidence="3">
    <location>
        <begin position="6"/>
        <end position="66"/>
    </location>
</feature>
<dbReference type="InterPro" id="IPR036271">
    <property type="entry name" value="Tet_transcr_reg_TetR-rel_C_sf"/>
</dbReference>
<keyword evidence="1 2" id="KW-0238">DNA-binding</keyword>
<organism evidence="4 5">
    <name type="scientific">Leucobacter rhizosphaerae</name>
    <dbReference type="NCBI Taxonomy" id="2932245"/>
    <lineage>
        <taxon>Bacteria</taxon>
        <taxon>Bacillati</taxon>
        <taxon>Actinomycetota</taxon>
        <taxon>Actinomycetes</taxon>
        <taxon>Micrococcales</taxon>
        <taxon>Microbacteriaceae</taxon>
        <taxon>Leucobacter</taxon>
    </lineage>
</organism>
<evidence type="ECO:0000313" key="4">
    <source>
        <dbReference type="EMBL" id="UOQ61414.1"/>
    </source>
</evidence>
<feature type="DNA-binding region" description="H-T-H motif" evidence="2">
    <location>
        <begin position="29"/>
        <end position="48"/>
    </location>
</feature>
<dbReference type="PROSITE" id="PS50977">
    <property type="entry name" value="HTH_TETR_2"/>
    <property type="match status" value="1"/>
</dbReference>
<dbReference type="EMBL" id="CP095043">
    <property type="protein sequence ID" value="UOQ61414.1"/>
    <property type="molecule type" value="Genomic_DNA"/>
</dbReference>
<dbReference type="Pfam" id="PF00440">
    <property type="entry name" value="TetR_N"/>
    <property type="match status" value="1"/>
</dbReference>
<protein>
    <submittedName>
        <fullName evidence="4">TetR family transcriptional regulator</fullName>
    </submittedName>
</protein>
<dbReference type="InterPro" id="IPR001647">
    <property type="entry name" value="HTH_TetR"/>
</dbReference>
<gene>
    <name evidence="4" type="ORF">MUN76_05440</name>
</gene>
<dbReference type="InterPro" id="IPR041467">
    <property type="entry name" value="Sco4008_C"/>
</dbReference>
<dbReference type="InterPro" id="IPR050109">
    <property type="entry name" value="HTH-type_TetR-like_transc_reg"/>
</dbReference>
<dbReference type="SUPFAM" id="SSF48498">
    <property type="entry name" value="Tetracyclin repressor-like, C-terminal domain"/>
    <property type="match status" value="1"/>
</dbReference>
<dbReference type="SUPFAM" id="SSF46689">
    <property type="entry name" value="Homeodomain-like"/>
    <property type="match status" value="1"/>
</dbReference>
<proteinExistence type="predicted"/>
<dbReference type="Gene3D" id="1.10.357.10">
    <property type="entry name" value="Tetracycline Repressor, domain 2"/>
    <property type="match status" value="1"/>
</dbReference>
<dbReference type="PANTHER" id="PTHR30328">
    <property type="entry name" value="TRANSCRIPTIONAL REPRESSOR"/>
    <property type="match status" value="1"/>
</dbReference>
<reference evidence="4 5" key="1">
    <citation type="submission" date="2022-04" db="EMBL/GenBank/DDBJ databases">
        <title>Leucobacter sp. isolated from rhizosphere of onion.</title>
        <authorList>
            <person name="Won M."/>
            <person name="Lee C.-M."/>
            <person name="Woen H.-Y."/>
            <person name="Kwon S.-W."/>
        </authorList>
    </citation>
    <scope>NUCLEOTIDE SEQUENCE [LARGE SCALE GENOMIC DNA]</scope>
    <source>
        <strain evidence="4 5">H25R-14</strain>
    </source>
</reference>
<sequence>MAWDTEATKRKLLDAGSRQFAAHGFAGTRMEAIGRDAGVNKERVYQYFGDKRGFYAAVLADRLDTLFADAELGGTGADAVGAYAGALFDRYVEHPELPRLLAWESLELPDPVSIAHRTDICRDRAAAIGAALPGVDPGAAEQLLLSIVTLVTGWWSLASLVGVMLSDPEHTTRRAQLVREATVLARAATVRARAATHVT</sequence>
<dbReference type="RefSeq" id="WP_244687854.1">
    <property type="nucleotide sequence ID" value="NZ_CP095043.1"/>
</dbReference>
<dbReference type="Pfam" id="PF17926">
    <property type="entry name" value="TetR_C_21"/>
    <property type="match status" value="1"/>
</dbReference>
<dbReference type="Proteomes" id="UP000831775">
    <property type="component" value="Chromosome"/>
</dbReference>